<comment type="caution">
    <text evidence="2">The sequence shown here is derived from an EMBL/GenBank/DDBJ whole genome shotgun (WGS) entry which is preliminary data.</text>
</comment>
<accession>A0A2T5PD68</accession>
<dbReference type="Pfam" id="PF12680">
    <property type="entry name" value="SnoaL_2"/>
    <property type="match status" value="1"/>
</dbReference>
<name>A0A2T5PD68_9PSED</name>
<dbReference type="SUPFAM" id="SSF54427">
    <property type="entry name" value="NTF2-like"/>
    <property type="match status" value="1"/>
</dbReference>
<keyword evidence="3" id="KW-1185">Reference proteome</keyword>
<dbReference type="Proteomes" id="UP000244064">
    <property type="component" value="Unassembled WGS sequence"/>
</dbReference>
<evidence type="ECO:0000259" key="1">
    <source>
        <dbReference type="Pfam" id="PF12680"/>
    </source>
</evidence>
<protein>
    <submittedName>
        <fullName evidence="2">Transcriptional regulator</fullName>
    </submittedName>
</protein>
<sequence>MSTFLNDFARAFAALDADNLARLGQLYDEQVHFSDPLHEVHGLSALRDYFDHLYANVEALEFDFHGMDQVRDGEGYLRWSMRFRHPRLASGQVICVEGCSFLRWNAAGRVVRHRDYFDAGALLYEHLPLLGRIIRWLKGRLA</sequence>
<dbReference type="RefSeq" id="WP_108105145.1">
    <property type="nucleotide sequence ID" value="NZ_QASN01000006.1"/>
</dbReference>
<proteinExistence type="predicted"/>
<dbReference type="EMBL" id="QASN01000006">
    <property type="protein sequence ID" value="PTU75678.1"/>
    <property type="molecule type" value="Genomic_DNA"/>
</dbReference>
<dbReference type="InterPro" id="IPR032710">
    <property type="entry name" value="NTF2-like_dom_sf"/>
</dbReference>
<feature type="domain" description="SnoaL-like" evidence="1">
    <location>
        <begin position="9"/>
        <end position="113"/>
    </location>
</feature>
<organism evidence="2 3">
    <name type="scientific">Pseudomonas mangrovi</name>
    <dbReference type="NCBI Taxonomy" id="2161748"/>
    <lineage>
        <taxon>Bacteria</taxon>
        <taxon>Pseudomonadati</taxon>
        <taxon>Pseudomonadota</taxon>
        <taxon>Gammaproteobacteria</taxon>
        <taxon>Pseudomonadales</taxon>
        <taxon>Pseudomonadaceae</taxon>
        <taxon>Pseudomonas</taxon>
    </lineage>
</organism>
<evidence type="ECO:0000313" key="3">
    <source>
        <dbReference type="Proteomes" id="UP000244064"/>
    </source>
</evidence>
<gene>
    <name evidence="2" type="ORF">DBO85_03115</name>
</gene>
<reference evidence="2 3" key="1">
    <citation type="submission" date="2018-04" db="EMBL/GenBank/DDBJ databases">
        <title>Pseudomonas sp. nov., isolated from mangrove soil.</title>
        <authorList>
            <person name="Chen C."/>
        </authorList>
    </citation>
    <scope>NUCLEOTIDE SEQUENCE [LARGE SCALE GENOMIC DNA]</scope>
    <source>
        <strain evidence="2 3">TC-11</strain>
    </source>
</reference>
<dbReference type="AlphaFoldDB" id="A0A2T5PD68"/>
<dbReference type="InterPro" id="IPR037401">
    <property type="entry name" value="SnoaL-like"/>
</dbReference>
<dbReference type="OrthoDB" id="1115105at2"/>
<evidence type="ECO:0000313" key="2">
    <source>
        <dbReference type="EMBL" id="PTU75678.1"/>
    </source>
</evidence>
<dbReference type="Gene3D" id="3.10.450.50">
    <property type="match status" value="1"/>
</dbReference>